<evidence type="ECO:0000256" key="4">
    <source>
        <dbReference type="ARBA" id="ARBA00023136"/>
    </source>
</evidence>
<sequence>MGRSPVNCRALFARYWKFELIRKLVVLLLIGLFSAALLLGYSAWKFDAALKQPLNLAQEQLLDVPAGATPTGTFNRLEADGVLEGAFWLRLYWRFNLDGQPLHSGEYRMTPGMTAQGLIGLWQRGEVVQYSLTLVEGWNFRQVRAALAKHEKIVQTLSGLSDSDVMDKLGHPGVFPEGRFFPDTYRFVRGMTDVEFLKKAYNRLDDVLAQEWSKRAADAPYTDPYQALIMASLVEKETGVPEERGQIAGVFVRRLKVGMLLQTDPTVIYGLGERYNGKLTRAHLKEANPYNTYMVAGLPPTPIAMVGREAIHAALNPVPGSSLYFVARGDGSHIFSDDLDAHNAAVREFQLKRRADYRSSPAPVVKPAGDAAPPADGPSQAPVEKPAEPAADAAAPQSPQ</sequence>
<evidence type="ECO:0000256" key="3">
    <source>
        <dbReference type="ARBA" id="ARBA00022989"/>
    </source>
</evidence>
<dbReference type="HAMAP" id="MF_02065">
    <property type="entry name" value="MltG"/>
    <property type="match status" value="1"/>
</dbReference>
<keyword evidence="3 7" id="KW-1133">Transmembrane helix</keyword>
<organism evidence="9">
    <name type="scientific">Pseudomonas fluorescens</name>
    <dbReference type="NCBI Taxonomy" id="294"/>
    <lineage>
        <taxon>Bacteria</taxon>
        <taxon>Pseudomonadati</taxon>
        <taxon>Pseudomonadota</taxon>
        <taxon>Gammaproteobacteria</taxon>
        <taxon>Pseudomonadales</taxon>
        <taxon>Pseudomonadaceae</taxon>
        <taxon>Pseudomonas</taxon>
    </lineage>
</organism>
<dbReference type="NCBIfam" id="TIGR00247">
    <property type="entry name" value="endolytic transglycosylase MltG"/>
    <property type="match status" value="1"/>
</dbReference>
<dbReference type="EC" id="4.2.2.29" evidence="7"/>
<keyword evidence="7" id="KW-0997">Cell inner membrane</keyword>
<comment type="function">
    <text evidence="7">Functions as a peptidoglycan terminase that cleaves nascent peptidoglycan strands endolytically to terminate their elongation.</text>
</comment>
<comment type="catalytic activity">
    <reaction evidence="7">
        <text>a peptidoglycan chain = a peptidoglycan chain with N-acetyl-1,6-anhydromuramyl-[peptide] at the reducing end + a peptidoglycan chain with N-acetylglucosamine at the non-reducing end.</text>
        <dbReference type="EC" id="4.2.2.29"/>
    </reaction>
</comment>
<evidence type="ECO:0000256" key="6">
    <source>
        <dbReference type="ARBA" id="ARBA00023316"/>
    </source>
</evidence>
<keyword evidence="6 7" id="KW-0961">Cell wall biogenesis/degradation</keyword>
<evidence type="ECO:0000256" key="1">
    <source>
        <dbReference type="ARBA" id="ARBA00022475"/>
    </source>
</evidence>
<reference evidence="9" key="1">
    <citation type="submission" date="2019-09" db="EMBL/GenBank/DDBJ databases">
        <authorList>
            <person name="Chandra G."/>
            <person name="Truman W A."/>
        </authorList>
    </citation>
    <scope>NUCLEOTIDE SEQUENCE</scope>
    <source>
        <strain evidence="9">PS683</strain>
    </source>
</reference>
<dbReference type="PANTHER" id="PTHR30518:SF2">
    <property type="entry name" value="ENDOLYTIC MUREIN TRANSGLYCOSYLASE"/>
    <property type="match status" value="1"/>
</dbReference>
<name>A0A5E6WTH0_PSEFL</name>
<dbReference type="PANTHER" id="PTHR30518">
    <property type="entry name" value="ENDOLYTIC MUREIN TRANSGLYCOSYLASE"/>
    <property type="match status" value="1"/>
</dbReference>
<accession>A0A5E6WTH0</accession>
<comment type="subcellular location">
    <subcellularLocation>
        <location evidence="7">Cell inner membrane</location>
        <topology evidence="7">Single-pass membrane protein</topology>
    </subcellularLocation>
</comment>
<evidence type="ECO:0000256" key="8">
    <source>
        <dbReference type="SAM" id="MobiDB-lite"/>
    </source>
</evidence>
<evidence type="ECO:0000256" key="2">
    <source>
        <dbReference type="ARBA" id="ARBA00022692"/>
    </source>
</evidence>
<gene>
    <name evidence="7" type="primary">mltG</name>
    <name evidence="9" type="ORF">PS683_04945</name>
</gene>
<dbReference type="Pfam" id="PF02618">
    <property type="entry name" value="YceG"/>
    <property type="match status" value="1"/>
</dbReference>
<keyword evidence="2 7" id="KW-0812">Transmembrane</keyword>
<dbReference type="GO" id="GO:0071555">
    <property type="term" value="P:cell wall organization"/>
    <property type="evidence" value="ECO:0007669"/>
    <property type="project" value="UniProtKB-KW"/>
</dbReference>
<dbReference type="Gene3D" id="3.30.1490.480">
    <property type="entry name" value="Endolytic murein transglycosylase"/>
    <property type="match status" value="1"/>
</dbReference>
<dbReference type="GO" id="GO:0009252">
    <property type="term" value="P:peptidoglycan biosynthetic process"/>
    <property type="evidence" value="ECO:0007669"/>
    <property type="project" value="UniProtKB-UniRule"/>
</dbReference>
<dbReference type="CDD" id="cd08010">
    <property type="entry name" value="MltG_like"/>
    <property type="match status" value="1"/>
</dbReference>
<keyword evidence="4 7" id="KW-0472">Membrane</keyword>
<dbReference type="GO" id="GO:0005886">
    <property type="term" value="C:plasma membrane"/>
    <property type="evidence" value="ECO:0007669"/>
    <property type="project" value="UniProtKB-SubCell"/>
</dbReference>
<dbReference type="AlphaFoldDB" id="A0A5E6WTH0"/>
<evidence type="ECO:0000256" key="7">
    <source>
        <dbReference type="HAMAP-Rule" id="MF_02065"/>
    </source>
</evidence>
<keyword evidence="5 7" id="KW-0456">Lyase</keyword>
<dbReference type="GO" id="GO:0008932">
    <property type="term" value="F:lytic endotransglycosylase activity"/>
    <property type="evidence" value="ECO:0007669"/>
    <property type="project" value="UniProtKB-UniRule"/>
</dbReference>
<keyword evidence="1 7" id="KW-1003">Cell membrane</keyword>
<evidence type="ECO:0000313" key="9">
    <source>
        <dbReference type="EMBL" id="VVM16605.1"/>
    </source>
</evidence>
<protein>
    <recommendedName>
        <fullName evidence="7">Endolytic murein transglycosylase</fullName>
        <ecNumber evidence="7">4.2.2.29</ecNumber>
    </recommendedName>
    <alternativeName>
        <fullName evidence="7">Peptidoglycan lytic transglycosylase</fullName>
    </alternativeName>
    <alternativeName>
        <fullName evidence="7">Peptidoglycan polymerization terminase</fullName>
    </alternativeName>
</protein>
<dbReference type="InterPro" id="IPR003770">
    <property type="entry name" value="MLTG-like"/>
</dbReference>
<feature type="transmembrane region" description="Helical" evidence="7">
    <location>
        <begin position="24"/>
        <end position="44"/>
    </location>
</feature>
<dbReference type="EMBL" id="LR700651">
    <property type="protein sequence ID" value="VVM16605.1"/>
    <property type="molecule type" value="Genomic_DNA"/>
</dbReference>
<evidence type="ECO:0000256" key="5">
    <source>
        <dbReference type="ARBA" id="ARBA00023239"/>
    </source>
</evidence>
<dbReference type="Gene3D" id="3.30.160.60">
    <property type="entry name" value="Classic Zinc Finger"/>
    <property type="match status" value="1"/>
</dbReference>
<feature type="region of interest" description="Disordered" evidence="8">
    <location>
        <begin position="356"/>
        <end position="400"/>
    </location>
</feature>
<feature type="compositionally biased region" description="Low complexity" evidence="8">
    <location>
        <begin position="361"/>
        <end position="400"/>
    </location>
</feature>
<feature type="site" description="Important for catalytic activity" evidence="7">
    <location>
        <position position="237"/>
    </location>
</feature>
<proteinExistence type="inferred from homology"/>
<comment type="similarity">
    <text evidence="7">Belongs to the transglycosylase MltG family.</text>
</comment>